<dbReference type="GO" id="GO:0016020">
    <property type="term" value="C:membrane"/>
    <property type="evidence" value="ECO:0007669"/>
    <property type="project" value="UniProtKB-SubCell"/>
</dbReference>
<dbReference type="SUPFAM" id="SSF81660">
    <property type="entry name" value="Metal cation-transporting ATPase, ATP-binding domain N"/>
    <property type="match status" value="1"/>
</dbReference>
<dbReference type="SUPFAM" id="SSF53098">
    <property type="entry name" value="Ribonuclease H-like"/>
    <property type="match status" value="1"/>
</dbReference>
<dbReference type="InterPro" id="IPR023299">
    <property type="entry name" value="ATPase_P-typ_cyto_dom_N"/>
</dbReference>
<dbReference type="Pfam" id="PF00385">
    <property type="entry name" value="Chromo"/>
    <property type="match status" value="1"/>
</dbReference>
<dbReference type="FunFam" id="1.10.340.70:FF:000001">
    <property type="entry name" value="Retrovirus-related Pol polyprotein from transposon gypsy-like Protein"/>
    <property type="match status" value="1"/>
</dbReference>
<dbReference type="GO" id="GO:0000166">
    <property type="term" value="F:nucleotide binding"/>
    <property type="evidence" value="ECO:0007669"/>
    <property type="project" value="InterPro"/>
</dbReference>
<gene>
    <name evidence="7" type="ORF">Prudu_1446S001300</name>
</gene>
<dbReference type="SMART" id="SM00298">
    <property type="entry name" value="CHROMO"/>
    <property type="match status" value="1"/>
</dbReference>
<dbReference type="InterPro" id="IPR012337">
    <property type="entry name" value="RNaseH-like_sf"/>
</dbReference>
<keyword evidence="3" id="KW-1278">Translocase</keyword>
<comment type="subcellular location">
    <subcellularLocation>
        <location evidence="1">Membrane</location>
    </subcellularLocation>
</comment>
<protein>
    <submittedName>
        <fullName evidence="7">P-type ATP-ase 1</fullName>
    </submittedName>
</protein>
<dbReference type="Gene3D" id="2.40.50.40">
    <property type="match status" value="1"/>
</dbReference>
<dbReference type="InterPro" id="IPR018303">
    <property type="entry name" value="ATPase_P-typ_P_site"/>
</dbReference>
<dbReference type="Gene3D" id="1.20.1110.10">
    <property type="entry name" value="Calcium-transporting ATPase, transmembrane domain"/>
    <property type="match status" value="1"/>
</dbReference>
<dbReference type="GO" id="GO:0043682">
    <property type="term" value="F:P-type divalent copper transporter activity"/>
    <property type="evidence" value="ECO:0007669"/>
    <property type="project" value="TreeGrafter"/>
</dbReference>
<evidence type="ECO:0000256" key="4">
    <source>
        <dbReference type="ARBA" id="ARBA00022989"/>
    </source>
</evidence>
<dbReference type="Gene3D" id="3.40.1110.10">
    <property type="entry name" value="Calcium-transporting ATPase, cytoplasmic domain N"/>
    <property type="match status" value="1"/>
</dbReference>
<evidence type="ECO:0000313" key="7">
    <source>
        <dbReference type="EMBL" id="BBN70207.1"/>
    </source>
</evidence>
<dbReference type="Pfam" id="PF17921">
    <property type="entry name" value="Integrase_H2C2"/>
    <property type="match status" value="1"/>
</dbReference>
<dbReference type="Gene3D" id="1.10.340.70">
    <property type="match status" value="1"/>
</dbReference>
<feature type="domain" description="Chromo" evidence="6">
    <location>
        <begin position="263"/>
        <end position="317"/>
    </location>
</feature>
<dbReference type="GO" id="GO:0055070">
    <property type="term" value="P:copper ion homeostasis"/>
    <property type="evidence" value="ECO:0007669"/>
    <property type="project" value="TreeGrafter"/>
</dbReference>
<dbReference type="SUPFAM" id="SSF54160">
    <property type="entry name" value="Chromo domain-like"/>
    <property type="match status" value="1"/>
</dbReference>
<dbReference type="AlphaFoldDB" id="A0A5H2XQM6"/>
<dbReference type="PANTHER" id="PTHR43520">
    <property type="entry name" value="ATP7, ISOFORM B"/>
    <property type="match status" value="1"/>
</dbReference>
<evidence type="ECO:0000256" key="5">
    <source>
        <dbReference type="ARBA" id="ARBA00023136"/>
    </source>
</evidence>
<dbReference type="PROSITE" id="PS00154">
    <property type="entry name" value="ATPASE_E1_E2"/>
    <property type="match status" value="1"/>
</dbReference>
<dbReference type="Gene3D" id="3.30.420.10">
    <property type="entry name" value="Ribonuclease H-like superfamily/Ribonuclease H"/>
    <property type="match status" value="1"/>
</dbReference>
<dbReference type="InterPro" id="IPR041588">
    <property type="entry name" value="Integrase_H2C2"/>
</dbReference>
<keyword evidence="5" id="KW-0472">Membrane</keyword>
<dbReference type="GO" id="GO:0005507">
    <property type="term" value="F:copper ion binding"/>
    <property type="evidence" value="ECO:0007669"/>
    <property type="project" value="TreeGrafter"/>
</dbReference>
<dbReference type="InterPro" id="IPR016197">
    <property type="entry name" value="Chromo-like_dom_sf"/>
</dbReference>
<dbReference type="InterPro" id="IPR000953">
    <property type="entry name" value="Chromo/chromo_shadow_dom"/>
</dbReference>
<name>A0A5H2XQM6_PRUDU</name>
<evidence type="ECO:0000256" key="2">
    <source>
        <dbReference type="ARBA" id="ARBA00022692"/>
    </source>
</evidence>
<sequence length="578" mass="64325">MAPHFGIGNFDVVTRLIFTYRPGIDNKAADALSRVATILHTMTVQEVSNGNRREYVDFITRDGFLFRGTQLCIPRTSLREFLVWELHGGGLAGHFGKDKTTALVEDRFYWPSLKRDVAHLISQCRTCQLAKARKRKTDFVEAFRYYFEVFFCFSSQTDGQTEVVNRSVGDLLRCLVGDYLGNWDLLLPVAEFAYNNSINRSTGKSPFEVATAWQISMHTDTYKLAANAHRRQQEFQEGDFVMVRGSTPPMVPRIPSTSSVPTDQIEDILDHEVVASSTGGSTRYLVRWVGRPATEDTWITEAEFCQLDSTLLQSYQDALHDLDLAASRPPIIHTYKHVANTLEICEKIGLSLCFDYRTLDISDILVEVQSRSVHRSFTVAGHFTYGVMTLSAATFLFWSLIGGHILPAAFHGGNSVSLALQLSCSVLVVACPCALGLATPTAVLVGTSLGAKRGLLLRGGNILEKFSMVNTVVFDKTGTLTMGKPVVTKILTPERSKVTDLQLSEIRSVKERLQLRAFVTREKFNHTWSEVDVLKFAAGVESNTVHPVGKAIVEAAQAVNCQNMKDSSSLFQFFIIHL</sequence>
<dbReference type="EMBL" id="AP021783">
    <property type="protein sequence ID" value="BBN70207.1"/>
    <property type="molecule type" value="Genomic_DNA"/>
</dbReference>
<evidence type="ECO:0000256" key="1">
    <source>
        <dbReference type="ARBA" id="ARBA00004370"/>
    </source>
</evidence>
<dbReference type="CDD" id="cd00024">
    <property type="entry name" value="CD_CSD"/>
    <property type="match status" value="1"/>
</dbReference>
<dbReference type="PANTHER" id="PTHR43520:SF22">
    <property type="entry name" value="COPPER-TRANSPORTING ATPASE PAA1, CHLOROPLASTIC"/>
    <property type="match status" value="1"/>
</dbReference>
<evidence type="ECO:0000259" key="6">
    <source>
        <dbReference type="PROSITE" id="PS50013"/>
    </source>
</evidence>
<reference evidence="7" key="1">
    <citation type="journal article" date="2019" name="Science">
        <title>Mutation of a bHLH transcription factor allowed almond domestication.</title>
        <authorList>
            <person name="Sanchez-Perez R."/>
            <person name="Pavan S."/>
            <person name="Mazzeo R."/>
            <person name="Moldovan C."/>
            <person name="Aiese Cigliano R."/>
            <person name="Del Cueto J."/>
            <person name="Ricciardi F."/>
            <person name="Lotti C."/>
            <person name="Ricciardi L."/>
            <person name="Dicenta F."/>
            <person name="Lopez-Marques R.L."/>
            <person name="Lindberg Moller B."/>
        </authorList>
    </citation>
    <scope>NUCLEOTIDE SEQUENCE</scope>
</reference>
<keyword evidence="2" id="KW-0812">Transmembrane</keyword>
<keyword evidence="4" id="KW-1133">Transmembrane helix</keyword>
<organism evidence="7">
    <name type="scientific">Prunus dulcis</name>
    <name type="common">Almond</name>
    <name type="synonym">Amygdalus dulcis</name>
    <dbReference type="NCBI Taxonomy" id="3755"/>
    <lineage>
        <taxon>Eukaryota</taxon>
        <taxon>Viridiplantae</taxon>
        <taxon>Streptophyta</taxon>
        <taxon>Embryophyta</taxon>
        <taxon>Tracheophyta</taxon>
        <taxon>Spermatophyta</taxon>
        <taxon>Magnoliopsida</taxon>
        <taxon>eudicotyledons</taxon>
        <taxon>Gunneridae</taxon>
        <taxon>Pentapetalae</taxon>
        <taxon>rosids</taxon>
        <taxon>fabids</taxon>
        <taxon>Rosales</taxon>
        <taxon>Rosaceae</taxon>
        <taxon>Amygdaloideae</taxon>
        <taxon>Amygdaleae</taxon>
        <taxon>Prunus</taxon>
    </lineage>
</organism>
<dbReference type="GO" id="GO:0003676">
    <property type="term" value="F:nucleic acid binding"/>
    <property type="evidence" value="ECO:0007669"/>
    <property type="project" value="InterPro"/>
</dbReference>
<proteinExistence type="predicted"/>
<dbReference type="InterPro" id="IPR023780">
    <property type="entry name" value="Chromo_domain"/>
</dbReference>
<accession>A0A5H2XQM6</accession>
<dbReference type="PROSITE" id="PS50013">
    <property type="entry name" value="CHROMO_2"/>
    <property type="match status" value="1"/>
</dbReference>
<dbReference type="InterPro" id="IPR036397">
    <property type="entry name" value="RNaseH_sf"/>
</dbReference>
<evidence type="ECO:0000256" key="3">
    <source>
        <dbReference type="ARBA" id="ARBA00022967"/>
    </source>
</evidence>